<dbReference type="Pfam" id="PF19050">
    <property type="entry name" value="PhoD_2"/>
    <property type="match status" value="2"/>
</dbReference>
<dbReference type="InterPro" id="IPR038607">
    <property type="entry name" value="PhoD-like_sf"/>
</dbReference>
<dbReference type="AlphaFoldDB" id="A0A286UB05"/>
<organism evidence="3 4">
    <name type="scientific">Pyrrhoderma noxium</name>
    <dbReference type="NCBI Taxonomy" id="2282107"/>
    <lineage>
        <taxon>Eukaryota</taxon>
        <taxon>Fungi</taxon>
        <taxon>Dikarya</taxon>
        <taxon>Basidiomycota</taxon>
        <taxon>Agaricomycotina</taxon>
        <taxon>Agaricomycetes</taxon>
        <taxon>Hymenochaetales</taxon>
        <taxon>Hymenochaetaceae</taxon>
        <taxon>Pyrrhoderma</taxon>
    </lineage>
</organism>
<dbReference type="GO" id="GO:0016020">
    <property type="term" value="C:membrane"/>
    <property type="evidence" value="ECO:0007669"/>
    <property type="project" value="TreeGrafter"/>
</dbReference>
<evidence type="ECO:0000256" key="1">
    <source>
        <dbReference type="SAM" id="MobiDB-lite"/>
    </source>
</evidence>
<feature type="domain" description="PhoD-like phosphatase" evidence="2">
    <location>
        <begin position="95"/>
        <end position="361"/>
    </location>
</feature>
<dbReference type="STRING" id="2282107.A0A286UB05"/>
<evidence type="ECO:0000313" key="4">
    <source>
        <dbReference type="Proteomes" id="UP000217199"/>
    </source>
</evidence>
<dbReference type="SUPFAM" id="SSF56300">
    <property type="entry name" value="Metallo-dependent phosphatases"/>
    <property type="match status" value="1"/>
</dbReference>
<keyword evidence="4" id="KW-1185">Reference proteome</keyword>
<feature type="region of interest" description="Disordered" evidence="1">
    <location>
        <begin position="530"/>
        <end position="553"/>
    </location>
</feature>
<gene>
    <name evidence="3" type="ORF">PNOK_0832400</name>
</gene>
<dbReference type="InParanoid" id="A0A286UB05"/>
<dbReference type="OrthoDB" id="2419400at2759"/>
<dbReference type="InterPro" id="IPR018946">
    <property type="entry name" value="PhoD-like_MPP"/>
</dbReference>
<dbReference type="CDD" id="cd07389">
    <property type="entry name" value="MPP_PhoD"/>
    <property type="match status" value="1"/>
</dbReference>
<evidence type="ECO:0000259" key="2">
    <source>
        <dbReference type="Pfam" id="PF19050"/>
    </source>
</evidence>
<protein>
    <submittedName>
        <fullName evidence="3">Transcription factor btf3</fullName>
    </submittedName>
</protein>
<comment type="caution">
    <text evidence="3">The sequence shown here is derived from an EMBL/GenBank/DDBJ whole genome shotgun (WGS) entry which is preliminary data.</text>
</comment>
<dbReference type="Gene3D" id="3.60.21.70">
    <property type="entry name" value="PhoD-like phosphatase"/>
    <property type="match status" value="1"/>
</dbReference>
<dbReference type="InterPro" id="IPR043904">
    <property type="entry name" value="PhoD_2-like"/>
</dbReference>
<feature type="domain" description="PhoD-like phosphatase" evidence="2">
    <location>
        <begin position="373"/>
        <end position="526"/>
    </location>
</feature>
<accession>A0A286UB05</accession>
<dbReference type="InterPro" id="IPR029052">
    <property type="entry name" value="Metallo-depent_PP-like"/>
</dbReference>
<evidence type="ECO:0000313" key="3">
    <source>
        <dbReference type="EMBL" id="PAV16704.1"/>
    </source>
</evidence>
<dbReference type="Proteomes" id="UP000217199">
    <property type="component" value="Unassembled WGS sequence"/>
</dbReference>
<reference evidence="3 4" key="1">
    <citation type="journal article" date="2017" name="Mol. Ecol.">
        <title>Comparative and population genomic landscape of Phellinus noxius: A hypervariable fungus causing root rot in trees.</title>
        <authorList>
            <person name="Chung C.L."/>
            <person name="Lee T.J."/>
            <person name="Akiba M."/>
            <person name="Lee H.H."/>
            <person name="Kuo T.H."/>
            <person name="Liu D."/>
            <person name="Ke H.M."/>
            <person name="Yokoi T."/>
            <person name="Roa M.B."/>
            <person name="Lu M.J."/>
            <person name="Chang Y.Y."/>
            <person name="Ann P.J."/>
            <person name="Tsai J.N."/>
            <person name="Chen C.Y."/>
            <person name="Tzean S.S."/>
            <person name="Ota Y."/>
            <person name="Hattori T."/>
            <person name="Sahashi N."/>
            <person name="Liou R.F."/>
            <person name="Kikuchi T."/>
            <person name="Tsai I.J."/>
        </authorList>
    </citation>
    <scope>NUCLEOTIDE SEQUENCE [LARGE SCALE GENOMIC DNA]</scope>
    <source>
        <strain evidence="3 4">FFPRI411160</strain>
    </source>
</reference>
<dbReference type="PANTHER" id="PTHR46689">
    <property type="entry name" value="MEMBRANE PROTEIN, PUTATIVE-RELATED"/>
    <property type="match status" value="1"/>
</dbReference>
<proteinExistence type="predicted"/>
<name>A0A286UB05_9AGAM</name>
<sequence>MDNVLCGPLLRYTFIDHNSATWNGSILVVSRGSEPLSLHIQPALDEEPKAFRILSEHGHTFWRYNISVPQQDDDLKVMYELKDKDLDKESEADIYEFWVPSKEETMRILFHSCNGFSLGVKSGTFAGPVLWEDVLRIHKERPLHVMIGGGDQVYSDAVRTEGPLKEWAQDLSPRRRAKLQLTDELSKSMDEWYFNNYCKWYNTKPFSAAAASIASLQIFDDHDIIDGFGSYPEKWMHAPIFLEIGKVAWKFYMLFQHHTSPQGESNEDPSWVIGSEKGPYIKEYSRSICTTLGKRVTFYGLDCRVDRTLERVCRESTYNAMFDRLDKEVIKGQTNHLILLLGIPIAYPRLVWLESLLSTHTVTIIRWLNKIFGIAGGLFNKFDGSAELLDDLNDHWCARPHKLERNIFVQRLQRFAQEKQVRITILSGDVHLACVGRFFSKKQLGIPQNKDARYMVNIVSSAITNAPPPNAVANMLDKRNKLHKLDENTVENLMPIFYENPDGKVNKINRTTLPSRNYCIITEHSGLSASSESSKSITEERPLNDDSNQDDTDMIVAHSQSGGIKDPSAAAPFNGTTRRFALDVSIRAEIDPKSPEGKTQAYGFCIPTLDS</sequence>
<dbReference type="EMBL" id="NBII01000008">
    <property type="protein sequence ID" value="PAV16704.1"/>
    <property type="molecule type" value="Genomic_DNA"/>
</dbReference>
<dbReference type="PANTHER" id="PTHR46689:SF3">
    <property type="entry name" value="PHOD-LIKE PHOSPHATASE DOMAIN-CONTAINING PROTEIN"/>
    <property type="match status" value="1"/>
</dbReference>